<feature type="non-terminal residue" evidence="1">
    <location>
        <position position="1"/>
    </location>
</feature>
<organism evidence="1">
    <name type="scientific">Arion vulgaris</name>
    <dbReference type="NCBI Taxonomy" id="1028688"/>
    <lineage>
        <taxon>Eukaryota</taxon>
        <taxon>Metazoa</taxon>
        <taxon>Spiralia</taxon>
        <taxon>Lophotrochozoa</taxon>
        <taxon>Mollusca</taxon>
        <taxon>Gastropoda</taxon>
        <taxon>Heterobranchia</taxon>
        <taxon>Euthyneura</taxon>
        <taxon>Panpulmonata</taxon>
        <taxon>Eupulmonata</taxon>
        <taxon>Stylommatophora</taxon>
        <taxon>Helicina</taxon>
        <taxon>Arionoidea</taxon>
        <taxon>Arionidae</taxon>
        <taxon>Arion</taxon>
    </lineage>
</organism>
<dbReference type="AlphaFoldDB" id="A0A0B7APK6"/>
<accession>A0A0B7APK6</accession>
<name>A0A0B7APK6_9EUPU</name>
<sequence>EKTDTEELELLVPKSRQEITEIEGIFSGKEEKPSKLRITSFANDNHGEEDADGFEDMPDLEEFEEEVKPQVKSSLSSKLTGTEKPYCPVIEILDDGEENIYGSTQPRIKMLNGNDKN</sequence>
<feature type="non-terminal residue" evidence="1">
    <location>
        <position position="117"/>
    </location>
</feature>
<protein>
    <submittedName>
        <fullName evidence="1">Uncharacterized protein</fullName>
    </submittedName>
</protein>
<reference evidence="1" key="1">
    <citation type="submission" date="2014-12" db="EMBL/GenBank/DDBJ databases">
        <title>Insight into the proteome of Arion vulgaris.</title>
        <authorList>
            <person name="Aradska J."/>
            <person name="Bulat T."/>
            <person name="Smidak R."/>
            <person name="Sarate P."/>
            <person name="Gangsoo J."/>
            <person name="Sialana F."/>
            <person name="Bilban M."/>
            <person name="Lubec G."/>
        </authorList>
    </citation>
    <scope>NUCLEOTIDE SEQUENCE</scope>
    <source>
        <tissue evidence="1">Skin</tissue>
    </source>
</reference>
<proteinExistence type="predicted"/>
<gene>
    <name evidence="1" type="primary">ORF128712</name>
</gene>
<dbReference type="EMBL" id="HACG01035061">
    <property type="protein sequence ID" value="CEK81926.1"/>
    <property type="molecule type" value="Transcribed_RNA"/>
</dbReference>
<evidence type="ECO:0000313" key="1">
    <source>
        <dbReference type="EMBL" id="CEK81926.1"/>
    </source>
</evidence>